<accession>A0A0A8ZTA8</accession>
<proteinExistence type="predicted"/>
<dbReference type="AlphaFoldDB" id="A0A0A8ZTA8"/>
<reference evidence="1" key="2">
    <citation type="journal article" date="2015" name="Data Brief">
        <title>Shoot transcriptome of the giant reed, Arundo donax.</title>
        <authorList>
            <person name="Barrero R.A."/>
            <person name="Guerrero F.D."/>
            <person name="Moolhuijzen P."/>
            <person name="Goolsby J.A."/>
            <person name="Tidwell J."/>
            <person name="Bellgard S.E."/>
            <person name="Bellgard M.I."/>
        </authorList>
    </citation>
    <scope>NUCLEOTIDE SEQUENCE</scope>
    <source>
        <tissue evidence="1">Shoot tissue taken approximately 20 cm above the soil surface</tissue>
    </source>
</reference>
<evidence type="ECO:0000313" key="1">
    <source>
        <dbReference type="EMBL" id="JAD42594.1"/>
    </source>
</evidence>
<protein>
    <submittedName>
        <fullName evidence="1">Uncharacterized protein</fullName>
    </submittedName>
</protein>
<organism evidence="1">
    <name type="scientific">Arundo donax</name>
    <name type="common">Giant reed</name>
    <name type="synonym">Donax arundinaceus</name>
    <dbReference type="NCBI Taxonomy" id="35708"/>
    <lineage>
        <taxon>Eukaryota</taxon>
        <taxon>Viridiplantae</taxon>
        <taxon>Streptophyta</taxon>
        <taxon>Embryophyta</taxon>
        <taxon>Tracheophyta</taxon>
        <taxon>Spermatophyta</taxon>
        <taxon>Magnoliopsida</taxon>
        <taxon>Liliopsida</taxon>
        <taxon>Poales</taxon>
        <taxon>Poaceae</taxon>
        <taxon>PACMAD clade</taxon>
        <taxon>Arundinoideae</taxon>
        <taxon>Arundineae</taxon>
        <taxon>Arundo</taxon>
    </lineage>
</organism>
<reference evidence="1" key="1">
    <citation type="submission" date="2014-09" db="EMBL/GenBank/DDBJ databases">
        <authorList>
            <person name="Magalhaes I.L.F."/>
            <person name="Oliveira U."/>
            <person name="Santos F.R."/>
            <person name="Vidigal T.H.D.A."/>
            <person name="Brescovit A.D."/>
            <person name="Santos A.J."/>
        </authorList>
    </citation>
    <scope>NUCLEOTIDE SEQUENCE</scope>
    <source>
        <tissue evidence="1">Shoot tissue taken approximately 20 cm above the soil surface</tissue>
    </source>
</reference>
<dbReference type="EMBL" id="GBRH01255301">
    <property type="protein sequence ID" value="JAD42594.1"/>
    <property type="molecule type" value="Transcribed_RNA"/>
</dbReference>
<sequence length="82" mass="9163">MLYKIMSVWQSGITISPEKHNKHKHIHSSCTISTNKASGGSIVQNIVSLAFRHQHKVQCWNSTNSMGKGVTSQWINGQKSSR</sequence>
<name>A0A0A8ZTA8_ARUDO</name>